<evidence type="ECO:0000259" key="13">
    <source>
        <dbReference type="PROSITE" id="PS50109"/>
    </source>
</evidence>
<feature type="transmembrane region" description="Helical" evidence="12">
    <location>
        <begin position="288"/>
        <end position="313"/>
    </location>
</feature>
<dbReference type="Pfam" id="PF06580">
    <property type="entry name" value="His_kinase"/>
    <property type="match status" value="1"/>
</dbReference>
<dbReference type="EMBL" id="QPJD01000018">
    <property type="protein sequence ID" value="RCW42233.1"/>
    <property type="molecule type" value="Genomic_DNA"/>
</dbReference>
<dbReference type="InterPro" id="IPR003660">
    <property type="entry name" value="HAMP_dom"/>
</dbReference>
<reference evidence="15 16" key="1">
    <citation type="submission" date="2018-07" db="EMBL/GenBank/DDBJ databases">
        <title>Genomic Encyclopedia of Type Strains, Phase III (KMG-III): the genomes of soil and plant-associated and newly described type strains.</title>
        <authorList>
            <person name="Whitman W."/>
        </authorList>
    </citation>
    <scope>NUCLEOTIDE SEQUENCE [LARGE SCALE GENOMIC DNA]</scope>
    <source>
        <strain evidence="15 16">CECT 7506</strain>
    </source>
</reference>
<keyword evidence="5" id="KW-0597">Phosphoprotein</keyword>
<keyword evidence="9" id="KW-0067">ATP-binding</keyword>
<keyword evidence="10" id="KW-0902">Two-component regulatory system</keyword>
<dbReference type="InterPro" id="IPR050640">
    <property type="entry name" value="Bact_2-comp_sensor_kinase"/>
</dbReference>
<evidence type="ECO:0000259" key="14">
    <source>
        <dbReference type="PROSITE" id="PS50885"/>
    </source>
</evidence>
<accession>A0A368VS16</accession>
<evidence type="ECO:0000256" key="1">
    <source>
        <dbReference type="ARBA" id="ARBA00000085"/>
    </source>
</evidence>
<dbReference type="EC" id="2.7.13.3" evidence="3"/>
<keyword evidence="4" id="KW-1003">Cell membrane</keyword>
<keyword evidence="12" id="KW-1133">Transmembrane helix</keyword>
<keyword evidence="12" id="KW-0812">Transmembrane</keyword>
<dbReference type="SMART" id="SM00304">
    <property type="entry name" value="HAMP"/>
    <property type="match status" value="1"/>
</dbReference>
<evidence type="ECO:0000313" key="15">
    <source>
        <dbReference type="EMBL" id="RCW42233.1"/>
    </source>
</evidence>
<evidence type="ECO:0000256" key="11">
    <source>
        <dbReference type="ARBA" id="ARBA00023136"/>
    </source>
</evidence>
<evidence type="ECO:0000256" key="6">
    <source>
        <dbReference type="ARBA" id="ARBA00022679"/>
    </source>
</evidence>
<keyword evidence="8 15" id="KW-0418">Kinase</keyword>
<dbReference type="GO" id="GO:0005524">
    <property type="term" value="F:ATP binding"/>
    <property type="evidence" value="ECO:0007669"/>
    <property type="project" value="UniProtKB-KW"/>
</dbReference>
<feature type="domain" description="Histidine kinase" evidence="13">
    <location>
        <begin position="475"/>
        <end position="583"/>
    </location>
</feature>
<organism evidence="15 16">
    <name type="scientific">Paenibacillus prosopidis</name>
    <dbReference type="NCBI Taxonomy" id="630520"/>
    <lineage>
        <taxon>Bacteria</taxon>
        <taxon>Bacillati</taxon>
        <taxon>Bacillota</taxon>
        <taxon>Bacilli</taxon>
        <taxon>Bacillales</taxon>
        <taxon>Paenibacillaceae</taxon>
        <taxon>Paenibacillus</taxon>
    </lineage>
</organism>
<evidence type="ECO:0000256" key="12">
    <source>
        <dbReference type="SAM" id="Phobius"/>
    </source>
</evidence>
<dbReference type="GO" id="GO:0000155">
    <property type="term" value="F:phosphorelay sensor kinase activity"/>
    <property type="evidence" value="ECO:0007669"/>
    <property type="project" value="InterPro"/>
</dbReference>
<name>A0A368VS16_9BACL</name>
<dbReference type="PROSITE" id="PS50109">
    <property type="entry name" value="HIS_KIN"/>
    <property type="match status" value="1"/>
</dbReference>
<comment type="catalytic activity">
    <reaction evidence="1">
        <text>ATP + protein L-histidine = ADP + protein N-phospho-L-histidine.</text>
        <dbReference type="EC" id="2.7.13.3"/>
    </reaction>
</comment>
<evidence type="ECO:0000256" key="10">
    <source>
        <dbReference type="ARBA" id="ARBA00023012"/>
    </source>
</evidence>
<dbReference type="InterPro" id="IPR036890">
    <property type="entry name" value="HATPase_C_sf"/>
</dbReference>
<feature type="domain" description="HAMP" evidence="14">
    <location>
        <begin position="313"/>
        <end position="365"/>
    </location>
</feature>
<comment type="subcellular location">
    <subcellularLocation>
        <location evidence="2">Cell membrane</location>
        <topology evidence="2">Multi-pass membrane protein</topology>
    </subcellularLocation>
</comment>
<dbReference type="InterPro" id="IPR003594">
    <property type="entry name" value="HATPase_dom"/>
</dbReference>
<evidence type="ECO:0000313" key="16">
    <source>
        <dbReference type="Proteomes" id="UP000252415"/>
    </source>
</evidence>
<dbReference type="PANTHER" id="PTHR34220:SF7">
    <property type="entry name" value="SENSOR HISTIDINE KINASE YPDA"/>
    <property type="match status" value="1"/>
</dbReference>
<dbReference type="RefSeq" id="WP_114383196.1">
    <property type="nucleotide sequence ID" value="NZ_QPJD01000018.1"/>
</dbReference>
<keyword evidence="6" id="KW-0808">Transferase</keyword>
<dbReference type="Pfam" id="PF02518">
    <property type="entry name" value="HATPase_c"/>
    <property type="match status" value="1"/>
</dbReference>
<dbReference type="OrthoDB" id="9809348at2"/>
<dbReference type="AlphaFoldDB" id="A0A368VS16"/>
<keyword evidence="16" id="KW-1185">Reference proteome</keyword>
<evidence type="ECO:0000256" key="2">
    <source>
        <dbReference type="ARBA" id="ARBA00004651"/>
    </source>
</evidence>
<dbReference type="Gene3D" id="6.10.340.10">
    <property type="match status" value="1"/>
</dbReference>
<proteinExistence type="predicted"/>
<dbReference type="Pfam" id="PF00672">
    <property type="entry name" value="HAMP"/>
    <property type="match status" value="1"/>
</dbReference>
<dbReference type="Proteomes" id="UP000252415">
    <property type="component" value="Unassembled WGS sequence"/>
</dbReference>
<sequence>MKSLRSVILQRIVIVASISFLLSAAFTYYYYQTILVKQMIHEDETKLSQTVRQLEYMSDDIAKFSFSLIISGQLQSFYKTYDQLDTFGQFAMLQDTLDYLDENKGLRKEVSSFALLFPNGRVFWSEARNDQYFSEHLKEDWYQNHVQSRQQHAFTEPHDMIITGNSVNVGKMISFIVTVKDIEQPGRTIGELILNLDYESFEQLLDFGSADFEEFLWRNDAGYLLYEKENPASDISLTPSLLSAASVKEEEGIFRIQGGYMLVDRFEINNWELVSFISNASLMERGKIVLYLLGFFSLTSTILILLLMMPAIFRITRPIMRLYHAMNAVSSGNLHTSVYIRTGDELEKLGQGFNRMTNQLQVHLEESIRHEKDKRELELELLLSQLNPHFVYNTLNAVIYMAQKQGNDDIVRMVGSFIRILQDATKMGGAQSLIPLREEIGLLRDYISIQSYRYIDMFEVIWDIQEEAYDCLVPRNLIQPFVENAIFHGICPKEAQGTIRISASVSKSVLTIQIEDDGIGIEADQLPTIWDKGENKKNSGLRHIGLSHTRKRAEHLFGRQASMRMESSPVQGTTVTVELPRLVNHGS</sequence>
<dbReference type="GO" id="GO:0005886">
    <property type="term" value="C:plasma membrane"/>
    <property type="evidence" value="ECO:0007669"/>
    <property type="project" value="UniProtKB-SubCell"/>
</dbReference>
<dbReference type="Gene3D" id="3.30.565.10">
    <property type="entry name" value="Histidine kinase-like ATPase, C-terminal domain"/>
    <property type="match status" value="1"/>
</dbReference>
<protein>
    <recommendedName>
        <fullName evidence="3">histidine kinase</fullName>
        <ecNumber evidence="3">2.7.13.3</ecNumber>
    </recommendedName>
</protein>
<evidence type="ECO:0000256" key="5">
    <source>
        <dbReference type="ARBA" id="ARBA00022553"/>
    </source>
</evidence>
<dbReference type="PANTHER" id="PTHR34220">
    <property type="entry name" value="SENSOR HISTIDINE KINASE YPDA"/>
    <property type="match status" value="1"/>
</dbReference>
<comment type="caution">
    <text evidence="15">The sequence shown here is derived from an EMBL/GenBank/DDBJ whole genome shotgun (WGS) entry which is preliminary data.</text>
</comment>
<dbReference type="InterPro" id="IPR010559">
    <property type="entry name" value="Sig_transdc_His_kin_internal"/>
</dbReference>
<evidence type="ECO:0000256" key="8">
    <source>
        <dbReference type="ARBA" id="ARBA00022777"/>
    </source>
</evidence>
<evidence type="ECO:0000256" key="7">
    <source>
        <dbReference type="ARBA" id="ARBA00022741"/>
    </source>
</evidence>
<dbReference type="CDD" id="cd06225">
    <property type="entry name" value="HAMP"/>
    <property type="match status" value="1"/>
</dbReference>
<dbReference type="SUPFAM" id="SSF158472">
    <property type="entry name" value="HAMP domain-like"/>
    <property type="match status" value="1"/>
</dbReference>
<dbReference type="SUPFAM" id="SSF55874">
    <property type="entry name" value="ATPase domain of HSP90 chaperone/DNA topoisomerase II/histidine kinase"/>
    <property type="match status" value="1"/>
</dbReference>
<feature type="transmembrane region" description="Helical" evidence="12">
    <location>
        <begin position="12"/>
        <end position="31"/>
    </location>
</feature>
<dbReference type="InterPro" id="IPR005467">
    <property type="entry name" value="His_kinase_dom"/>
</dbReference>
<gene>
    <name evidence="15" type="ORF">DFP97_11862</name>
</gene>
<evidence type="ECO:0000256" key="9">
    <source>
        <dbReference type="ARBA" id="ARBA00022840"/>
    </source>
</evidence>
<keyword evidence="11 12" id="KW-0472">Membrane</keyword>
<evidence type="ECO:0000256" key="3">
    <source>
        <dbReference type="ARBA" id="ARBA00012438"/>
    </source>
</evidence>
<evidence type="ECO:0000256" key="4">
    <source>
        <dbReference type="ARBA" id="ARBA00022475"/>
    </source>
</evidence>
<keyword evidence="7" id="KW-0547">Nucleotide-binding</keyword>
<dbReference type="SMART" id="SM00387">
    <property type="entry name" value="HATPase_c"/>
    <property type="match status" value="1"/>
</dbReference>
<dbReference type="PROSITE" id="PS50885">
    <property type="entry name" value="HAMP"/>
    <property type="match status" value="1"/>
</dbReference>